<dbReference type="Proteomes" id="UP000278627">
    <property type="component" value="Unassembled WGS sequence"/>
</dbReference>
<feature type="compositionally biased region" description="Basic and acidic residues" evidence="1">
    <location>
        <begin position="227"/>
        <end position="245"/>
    </location>
</feature>
<feature type="compositionally biased region" description="Basic and acidic residues" evidence="1">
    <location>
        <begin position="170"/>
        <end position="181"/>
    </location>
</feature>
<feature type="region of interest" description="Disordered" evidence="1">
    <location>
        <begin position="170"/>
        <end position="213"/>
    </location>
</feature>
<feature type="compositionally biased region" description="Basic and acidic residues" evidence="1">
    <location>
        <begin position="191"/>
        <end position="213"/>
    </location>
</feature>
<sequence length="358" mass="41849">MLAVMISTSFSDLVGHHHNSILDNDYRPFPKNYIPVCVVYRTERHYGRNDSFHPEIIHITEIFTVDPITMFISLSYCIKTSSRRTAGLLDELFNRCRFPAVVVFFAVKEEHYLHQRSRIKYIKGQTVIFQIENDEIAITDQSSSLRLFSYNYSSVIIVISLAQCSHKKPRIQDRKDKTEVKKKVKSAHTPAPEEKIRDKQDKTDKEKERLKEMEEKRIEERKPKIMKRNAKEERIAKGKETRGKGDYSTMDDVLSDWDSERDGKKINEDDGQKSRANTNLEGVRRKKLIAEGKAVVEVRQNMLQKAVQKTPNDHLIALKRWIKQLVVRRNDDVPLFIGFAFPCILLKPTYLLAERWKV</sequence>
<name>A0A0N4TQ94_BRUPA</name>
<evidence type="ECO:0000313" key="4">
    <source>
        <dbReference type="WBParaSite" id="BPAG_0001075601-mRNA-1"/>
    </source>
</evidence>
<evidence type="ECO:0000256" key="1">
    <source>
        <dbReference type="SAM" id="MobiDB-lite"/>
    </source>
</evidence>
<reference evidence="2 3" key="2">
    <citation type="submission" date="2018-11" db="EMBL/GenBank/DDBJ databases">
        <authorList>
            <consortium name="Pathogen Informatics"/>
        </authorList>
    </citation>
    <scope>NUCLEOTIDE SEQUENCE [LARGE SCALE GENOMIC DNA]</scope>
</reference>
<reference evidence="4" key="1">
    <citation type="submission" date="2017-02" db="UniProtKB">
        <authorList>
            <consortium name="WormBaseParasite"/>
        </authorList>
    </citation>
    <scope>IDENTIFICATION</scope>
</reference>
<dbReference type="WBParaSite" id="BPAG_0001075601-mRNA-1">
    <property type="protein sequence ID" value="BPAG_0001075601-mRNA-1"/>
    <property type="gene ID" value="BPAG_0001075601"/>
</dbReference>
<dbReference type="EMBL" id="UZAD01013197">
    <property type="protein sequence ID" value="VDN91904.1"/>
    <property type="molecule type" value="Genomic_DNA"/>
</dbReference>
<gene>
    <name evidence="2" type="ORF">BPAG_LOCUS10718</name>
</gene>
<evidence type="ECO:0000313" key="2">
    <source>
        <dbReference type="EMBL" id="VDN91904.1"/>
    </source>
</evidence>
<proteinExistence type="predicted"/>
<protein>
    <submittedName>
        <fullName evidence="4">DNA helicase</fullName>
    </submittedName>
</protein>
<dbReference type="AlphaFoldDB" id="A0A0N4TQ94"/>
<feature type="compositionally biased region" description="Basic and acidic residues" evidence="1">
    <location>
        <begin position="258"/>
        <end position="273"/>
    </location>
</feature>
<evidence type="ECO:0000313" key="3">
    <source>
        <dbReference type="Proteomes" id="UP000278627"/>
    </source>
</evidence>
<organism evidence="4">
    <name type="scientific">Brugia pahangi</name>
    <name type="common">Filarial nematode worm</name>
    <dbReference type="NCBI Taxonomy" id="6280"/>
    <lineage>
        <taxon>Eukaryota</taxon>
        <taxon>Metazoa</taxon>
        <taxon>Ecdysozoa</taxon>
        <taxon>Nematoda</taxon>
        <taxon>Chromadorea</taxon>
        <taxon>Rhabditida</taxon>
        <taxon>Spirurina</taxon>
        <taxon>Spiruromorpha</taxon>
        <taxon>Filarioidea</taxon>
        <taxon>Onchocercidae</taxon>
        <taxon>Brugia</taxon>
    </lineage>
</organism>
<keyword evidence="3" id="KW-1185">Reference proteome</keyword>
<accession>A0A0N4TQ94</accession>
<feature type="region of interest" description="Disordered" evidence="1">
    <location>
        <begin position="227"/>
        <end position="275"/>
    </location>
</feature>